<name>A0A9D1UZF2_9BACT</name>
<dbReference type="Proteomes" id="UP000824202">
    <property type="component" value="Unassembled WGS sequence"/>
</dbReference>
<evidence type="ECO:0000313" key="3">
    <source>
        <dbReference type="Proteomes" id="UP000824202"/>
    </source>
</evidence>
<reference evidence="2" key="1">
    <citation type="journal article" date="2021" name="PeerJ">
        <title>Extensive microbial diversity within the chicken gut microbiome revealed by metagenomics and culture.</title>
        <authorList>
            <person name="Gilroy R."/>
            <person name="Ravi A."/>
            <person name="Getino M."/>
            <person name="Pursley I."/>
            <person name="Horton D.L."/>
            <person name="Alikhan N.F."/>
            <person name="Baker D."/>
            <person name="Gharbi K."/>
            <person name="Hall N."/>
            <person name="Watson M."/>
            <person name="Adriaenssens E.M."/>
            <person name="Foster-Nyarko E."/>
            <person name="Jarju S."/>
            <person name="Secka A."/>
            <person name="Antonio M."/>
            <person name="Oren A."/>
            <person name="Chaudhuri R.R."/>
            <person name="La Ragione R."/>
            <person name="Hildebrand F."/>
            <person name="Pallen M.J."/>
        </authorList>
    </citation>
    <scope>NUCLEOTIDE SEQUENCE</scope>
    <source>
        <strain evidence="2">23274</strain>
    </source>
</reference>
<dbReference type="EMBL" id="DXFT01000087">
    <property type="protein sequence ID" value="HIX03336.1"/>
    <property type="molecule type" value="Genomic_DNA"/>
</dbReference>
<protein>
    <submittedName>
        <fullName evidence="2">Uncharacterized protein</fullName>
    </submittedName>
</protein>
<accession>A0A9D1UZF2</accession>
<dbReference type="AlphaFoldDB" id="A0A9D1UZF2"/>
<comment type="caution">
    <text evidence="2">The sequence shown here is derived from an EMBL/GenBank/DDBJ whole genome shotgun (WGS) entry which is preliminary data.</text>
</comment>
<feature type="region of interest" description="Disordered" evidence="1">
    <location>
        <begin position="34"/>
        <end position="60"/>
    </location>
</feature>
<sequence length="60" mass="6680">MKRNLVNKIVACRLILYYSFPGWSMDASTLLRISPASRPTGTGRDAEEHRENSGGSIAQR</sequence>
<proteinExistence type="predicted"/>
<reference evidence="2" key="2">
    <citation type="submission" date="2021-04" db="EMBL/GenBank/DDBJ databases">
        <authorList>
            <person name="Gilroy R."/>
        </authorList>
    </citation>
    <scope>NUCLEOTIDE SEQUENCE</scope>
    <source>
        <strain evidence="2">23274</strain>
    </source>
</reference>
<gene>
    <name evidence="2" type="ORF">H9863_04355</name>
</gene>
<evidence type="ECO:0000256" key="1">
    <source>
        <dbReference type="SAM" id="MobiDB-lite"/>
    </source>
</evidence>
<organism evidence="2 3">
    <name type="scientific">Candidatus Odoribacter faecigallinarum</name>
    <dbReference type="NCBI Taxonomy" id="2838706"/>
    <lineage>
        <taxon>Bacteria</taxon>
        <taxon>Pseudomonadati</taxon>
        <taxon>Bacteroidota</taxon>
        <taxon>Bacteroidia</taxon>
        <taxon>Bacteroidales</taxon>
        <taxon>Odoribacteraceae</taxon>
        <taxon>Odoribacter</taxon>
    </lineage>
</organism>
<evidence type="ECO:0000313" key="2">
    <source>
        <dbReference type="EMBL" id="HIX03336.1"/>
    </source>
</evidence>